<sequence length="274" mass="29428">MGRGGRRADRRAAAGRLLPAPHHGPRTVITAGGPDQRAGGAEVAAVRARGLRKHFAGVRAVRGVDLTVRAGESVALLGPEGSGKSTTIAMLGGLVPPSAGRAEVGGLDVAAFPDRVRRGVGVVGAAADDLDERLTAVEILWRHARDCGLSRSACWERAARMLEAVGLADRARGPVRGFTRDMRRRLEVARALVHDPEVLFLDEPGAGLDPRSRAEIWRCLERARRRRGGTLVLATTEWAEAERCDRVAVLLRGRVVAEGPPDALWRDPTRRRAS</sequence>
<dbReference type="SMART" id="SM00382">
    <property type="entry name" value="AAA"/>
    <property type="match status" value="1"/>
</dbReference>
<evidence type="ECO:0000313" key="10">
    <source>
        <dbReference type="Proteomes" id="UP000253318"/>
    </source>
</evidence>
<evidence type="ECO:0000256" key="7">
    <source>
        <dbReference type="SAM" id="MobiDB-lite"/>
    </source>
</evidence>
<evidence type="ECO:0000256" key="2">
    <source>
        <dbReference type="ARBA" id="ARBA00005417"/>
    </source>
</evidence>
<gene>
    <name evidence="9" type="ORF">DEF24_11265</name>
</gene>
<dbReference type="InterPro" id="IPR003439">
    <property type="entry name" value="ABC_transporter-like_ATP-bd"/>
</dbReference>
<dbReference type="GO" id="GO:0005524">
    <property type="term" value="F:ATP binding"/>
    <property type="evidence" value="ECO:0007669"/>
    <property type="project" value="UniProtKB-KW"/>
</dbReference>
<keyword evidence="5 9" id="KW-0067">ATP-binding</keyword>
<dbReference type="Gene3D" id="3.40.50.300">
    <property type="entry name" value="P-loop containing nucleotide triphosphate hydrolases"/>
    <property type="match status" value="1"/>
</dbReference>
<evidence type="ECO:0000256" key="5">
    <source>
        <dbReference type="ARBA" id="ARBA00022840"/>
    </source>
</evidence>
<comment type="subcellular location">
    <subcellularLocation>
        <location evidence="1">Cell membrane</location>
        <topology evidence="1">Peripheral membrane protein</topology>
    </subcellularLocation>
</comment>
<dbReference type="GO" id="GO:0005886">
    <property type="term" value="C:plasma membrane"/>
    <property type="evidence" value="ECO:0007669"/>
    <property type="project" value="UniProtKB-SubCell"/>
</dbReference>
<feature type="domain" description="ABC transporter" evidence="8">
    <location>
        <begin position="46"/>
        <end position="274"/>
    </location>
</feature>
<name>A0A368T6C3_9ACTN</name>
<feature type="compositionally biased region" description="Basic and acidic residues" evidence="7">
    <location>
        <begin position="1"/>
        <end position="12"/>
    </location>
</feature>
<keyword evidence="4" id="KW-0547">Nucleotide-binding</keyword>
<evidence type="ECO:0000256" key="6">
    <source>
        <dbReference type="ARBA" id="ARBA00023251"/>
    </source>
</evidence>
<organism evidence="9 10">
    <name type="scientific">Marinitenerispora sediminis</name>
    <dbReference type="NCBI Taxonomy" id="1931232"/>
    <lineage>
        <taxon>Bacteria</taxon>
        <taxon>Bacillati</taxon>
        <taxon>Actinomycetota</taxon>
        <taxon>Actinomycetes</taxon>
        <taxon>Streptosporangiales</taxon>
        <taxon>Nocardiopsidaceae</taxon>
        <taxon>Marinitenerispora</taxon>
    </lineage>
</organism>
<dbReference type="GO" id="GO:0016887">
    <property type="term" value="F:ATP hydrolysis activity"/>
    <property type="evidence" value="ECO:0007669"/>
    <property type="project" value="InterPro"/>
</dbReference>
<evidence type="ECO:0000256" key="4">
    <source>
        <dbReference type="ARBA" id="ARBA00022741"/>
    </source>
</evidence>
<dbReference type="SUPFAM" id="SSF52540">
    <property type="entry name" value="P-loop containing nucleoside triphosphate hydrolases"/>
    <property type="match status" value="1"/>
</dbReference>
<comment type="caution">
    <text evidence="9">The sequence shown here is derived from an EMBL/GenBank/DDBJ whole genome shotgun (WGS) entry which is preliminary data.</text>
</comment>
<dbReference type="Pfam" id="PF00005">
    <property type="entry name" value="ABC_tran"/>
    <property type="match status" value="1"/>
</dbReference>
<accession>A0A368T6C3</accession>
<dbReference type="PROSITE" id="PS50893">
    <property type="entry name" value="ABC_TRANSPORTER_2"/>
    <property type="match status" value="1"/>
</dbReference>
<evidence type="ECO:0000256" key="3">
    <source>
        <dbReference type="ARBA" id="ARBA00022448"/>
    </source>
</evidence>
<dbReference type="InterPro" id="IPR050763">
    <property type="entry name" value="ABC_transporter_ATP-binding"/>
</dbReference>
<proteinExistence type="inferred from homology"/>
<protein>
    <submittedName>
        <fullName evidence="9">ABC transporter ATP-binding protein</fullName>
    </submittedName>
</protein>
<dbReference type="AlphaFoldDB" id="A0A368T6C3"/>
<keyword evidence="6" id="KW-0046">Antibiotic resistance</keyword>
<evidence type="ECO:0000313" key="9">
    <source>
        <dbReference type="EMBL" id="RCV59039.1"/>
    </source>
</evidence>
<dbReference type="EMBL" id="QEIN01000073">
    <property type="protein sequence ID" value="RCV59039.1"/>
    <property type="molecule type" value="Genomic_DNA"/>
</dbReference>
<dbReference type="GO" id="GO:0046677">
    <property type="term" value="P:response to antibiotic"/>
    <property type="evidence" value="ECO:0007669"/>
    <property type="project" value="UniProtKB-KW"/>
</dbReference>
<dbReference type="InterPro" id="IPR003593">
    <property type="entry name" value="AAA+_ATPase"/>
</dbReference>
<comment type="similarity">
    <text evidence="2">Belongs to the ABC transporter superfamily.</text>
</comment>
<evidence type="ECO:0000256" key="1">
    <source>
        <dbReference type="ARBA" id="ARBA00004202"/>
    </source>
</evidence>
<feature type="region of interest" description="Disordered" evidence="7">
    <location>
        <begin position="1"/>
        <end position="37"/>
    </location>
</feature>
<reference evidence="9 10" key="1">
    <citation type="submission" date="2018-04" db="EMBL/GenBank/DDBJ databases">
        <title>Novel actinobacteria from marine sediment.</title>
        <authorList>
            <person name="Ng Z.Y."/>
            <person name="Tan G.Y.A."/>
        </authorList>
    </citation>
    <scope>NUCLEOTIDE SEQUENCE [LARGE SCALE GENOMIC DNA]</scope>
    <source>
        <strain evidence="9 10">TPS81</strain>
    </source>
</reference>
<dbReference type="PANTHER" id="PTHR42711">
    <property type="entry name" value="ABC TRANSPORTER ATP-BINDING PROTEIN"/>
    <property type="match status" value="1"/>
</dbReference>
<dbReference type="Proteomes" id="UP000253318">
    <property type="component" value="Unassembled WGS sequence"/>
</dbReference>
<keyword evidence="10" id="KW-1185">Reference proteome</keyword>
<dbReference type="PANTHER" id="PTHR42711:SF5">
    <property type="entry name" value="ABC TRANSPORTER ATP-BINDING PROTEIN NATA"/>
    <property type="match status" value="1"/>
</dbReference>
<evidence type="ECO:0000259" key="8">
    <source>
        <dbReference type="PROSITE" id="PS50893"/>
    </source>
</evidence>
<dbReference type="InterPro" id="IPR027417">
    <property type="entry name" value="P-loop_NTPase"/>
</dbReference>
<keyword evidence="3" id="KW-0813">Transport</keyword>